<evidence type="ECO:0000313" key="2">
    <source>
        <dbReference type="EMBL" id="GMR42949.1"/>
    </source>
</evidence>
<feature type="non-terminal residue" evidence="2">
    <location>
        <position position="1"/>
    </location>
</feature>
<evidence type="ECO:0000256" key="1">
    <source>
        <dbReference type="SAM" id="MobiDB-lite"/>
    </source>
</evidence>
<dbReference type="EMBL" id="BTRK01000003">
    <property type="protein sequence ID" value="GMR42949.1"/>
    <property type="molecule type" value="Genomic_DNA"/>
</dbReference>
<keyword evidence="3" id="KW-1185">Reference proteome</keyword>
<feature type="non-terminal residue" evidence="2">
    <location>
        <position position="195"/>
    </location>
</feature>
<reference evidence="3" key="1">
    <citation type="submission" date="2022-10" db="EMBL/GenBank/DDBJ databases">
        <title>Genome assembly of Pristionchus species.</title>
        <authorList>
            <person name="Yoshida K."/>
            <person name="Sommer R.J."/>
        </authorList>
    </citation>
    <scope>NUCLEOTIDE SEQUENCE [LARGE SCALE GENOMIC DNA]</scope>
    <source>
        <strain evidence="3">RS5460</strain>
    </source>
</reference>
<feature type="region of interest" description="Disordered" evidence="1">
    <location>
        <begin position="17"/>
        <end position="76"/>
    </location>
</feature>
<gene>
    <name evidence="2" type="ORF">PMAYCL1PPCAC_13144</name>
</gene>
<organism evidence="2 3">
    <name type="scientific">Pristionchus mayeri</name>
    <dbReference type="NCBI Taxonomy" id="1317129"/>
    <lineage>
        <taxon>Eukaryota</taxon>
        <taxon>Metazoa</taxon>
        <taxon>Ecdysozoa</taxon>
        <taxon>Nematoda</taxon>
        <taxon>Chromadorea</taxon>
        <taxon>Rhabditida</taxon>
        <taxon>Rhabditina</taxon>
        <taxon>Diplogasteromorpha</taxon>
        <taxon>Diplogasteroidea</taxon>
        <taxon>Neodiplogasteridae</taxon>
        <taxon>Pristionchus</taxon>
    </lineage>
</organism>
<name>A0AAN5CGF2_9BILA</name>
<protein>
    <submittedName>
        <fullName evidence="2">Uncharacterized protein</fullName>
    </submittedName>
</protein>
<feature type="region of interest" description="Disordered" evidence="1">
    <location>
        <begin position="101"/>
        <end position="126"/>
    </location>
</feature>
<dbReference type="Proteomes" id="UP001328107">
    <property type="component" value="Unassembled WGS sequence"/>
</dbReference>
<feature type="compositionally biased region" description="Basic and acidic residues" evidence="1">
    <location>
        <begin position="102"/>
        <end position="114"/>
    </location>
</feature>
<comment type="caution">
    <text evidence="2">The sequence shown here is derived from an EMBL/GenBank/DDBJ whole genome shotgun (WGS) entry which is preliminary data.</text>
</comment>
<evidence type="ECO:0000313" key="3">
    <source>
        <dbReference type="Proteomes" id="UP001328107"/>
    </source>
</evidence>
<dbReference type="AlphaFoldDB" id="A0AAN5CGF2"/>
<sequence length="195" mass="22892">NEEVVWQEDPVSITSEWRKLPRTHSSPAIRSLPDVLEKDKPTDKTLQAHQPRKRKSRWGPVQPHSLERSTSDDDEIGAQVVAEAKQRMDEMLLLQHMQQAAMERDAESREESIHKSHQNGRQQQPNHQELELIHLNEGYVTCVFCNALDHPSVSCHVYNTWELRTQIRDIKKLCWHCLGHFRQGCKQRLHRKRCT</sequence>
<proteinExistence type="predicted"/>
<accession>A0AAN5CGF2</accession>